<dbReference type="AlphaFoldDB" id="A0A834TG56"/>
<dbReference type="PANTHER" id="PTHR34410:SF2">
    <property type="entry name" value="RRNA INTRON-ENCODED HOMING ENDONUCLEASE"/>
    <property type="match status" value="1"/>
</dbReference>
<dbReference type="Proteomes" id="UP000634136">
    <property type="component" value="Unassembled WGS sequence"/>
</dbReference>
<proteinExistence type="predicted"/>
<keyword evidence="2" id="KW-1185">Reference proteome</keyword>
<sequence length="505" mass="55843">MGTEGLASRLLAVVEVIGYHSMETACPFGICCPFEGLSIREHGEIPRSHAHSKGDPIEWCHPLKGSMIPWFGTPAYRRAVIMGTEGLASLLLPMVAVIGCHLMETARPFDICCPFKGDRLPFDGNGPSLQFMLSLRRWERSDEVMPIQKAIQTSGDILCWVDDSMVWNNRFSSGGDHRNTCLALLDYLHWMSPFARVSLCTWDVVCFGGLGRCSMFRRTVALVMQRSSRHYTKEGCGRCNMSKEDCYLVDPTGSHMLISKIKPCMSRSWTVGWVERSASGVYRSARPFYQRCAPGLNWPGRAFDANYFEEIRVLKGSADVAFRTSLAPYEKSKFLGSGGSMVARLGTIIVVASQTGPLANWLKQSRGGRRVACVALSPPLSARVLTIASSNPNKNPGAGCAKEMNLTCVASANWRRFLSAVMTKMKKKLTLGNGYLDSRIDEEWVTSCLRGIWPPVIRALRMAKKGACAGQSQHSAVDEQMPRDRPCICCPYGWAVRPLGAMKLS</sequence>
<name>A0A834TG56_9FABA</name>
<dbReference type="PANTHER" id="PTHR34410">
    <property type="entry name" value="INTRON-ENCODED HOMING ENDONUCLEASE, PUTATIVE-RELATED"/>
    <property type="match status" value="1"/>
</dbReference>
<evidence type="ECO:0000313" key="1">
    <source>
        <dbReference type="EMBL" id="KAF7821638.1"/>
    </source>
</evidence>
<evidence type="ECO:0000313" key="2">
    <source>
        <dbReference type="Proteomes" id="UP000634136"/>
    </source>
</evidence>
<comment type="caution">
    <text evidence="1">The sequence shown here is derived from an EMBL/GenBank/DDBJ whole genome shotgun (WGS) entry which is preliminary data.</text>
</comment>
<protein>
    <submittedName>
        <fullName evidence="1">Uncharacterized protein</fullName>
    </submittedName>
</protein>
<dbReference type="OrthoDB" id="1294444at2759"/>
<organism evidence="1 2">
    <name type="scientific">Senna tora</name>
    <dbReference type="NCBI Taxonomy" id="362788"/>
    <lineage>
        <taxon>Eukaryota</taxon>
        <taxon>Viridiplantae</taxon>
        <taxon>Streptophyta</taxon>
        <taxon>Embryophyta</taxon>
        <taxon>Tracheophyta</taxon>
        <taxon>Spermatophyta</taxon>
        <taxon>Magnoliopsida</taxon>
        <taxon>eudicotyledons</taxon>
        <taxon>Gunneridae</taxon>
        <taxon>Pentapetalae</taxon>
        <taxon>rosids</taxon>
        <taxon>fabids</taxon>
        <taxon>Fabales</taxon>
        <taxon>Fabaceae</taxon>
        <taxon>Caesalpinioideae</taxon>
        <taxon>Cassia clade</taxon>
        <taxon>Senna</taxon>
    </lineage>
</organism>
<reference evidence="1" key="1">
    <citation type="submission" date="2020-09" db="EMBL/GenBank/DDBJ databases">
        <title>Genome-Enabled Discovery of Anthraquinone Biosynthesis in Senna tora.</title>
        <authorList>
            <person name="Kang S.-H."/>
            <person name="Pandey R.P."/>
            <person name="Lee C.-M."/>
            <person name="Sim J.-S."/>
            <person name="Jeong J.-T."/>
            <person name="Choi B.-S."/>
            <person name="Jung M."/>
            <person name="Ginzburg D."/>
            <person name="Zhao K."/>
            <person name="Won S.Y."/>
            <person name="Oh T.-J."/>
            <person name="Yu Y."/>
            <person name="Kim N.-H."/>
            <person name="Lee O.R."/>
            <person name="Lee T.-H."/>
            <person name="Bashyal P."/>
            <person name="Kim T.-S."/>
            <person name="Lee W.-H."/>
            <person name="Kawkins C."/>
            <person name="Kim C.-K."/>
            <person name="Kim J.S."/>
            <person name="Ahn B.O."/>
            <person name="Rhee S.Y."/>
            <person name="Sohng J.K."/>
        </authorList>
    </citation>
    <scope>NUCLEOTIDE SEQUENCE</scope>
    <source>
        <tissue evidence="1">Leaf</tissue>
    </source>
</reference>
<accession>A0A834TG56</accession>
<gene>
    <name evidence="1" type="ORF">G2W53_027093</name>
</gene>
<dbReference type="EMBL" id="JAAIUW010000008">
    <property type="protein sequence ID" value="KAF7821638.1"/>
    <property type="molecule type" value="Genomic_DNA"/>
</dbReference>